<evidence type="ECO:0000313" key="3">
    <source>
        <dbReference type="EMBL" id="HIS74803.1"/>
    </source>
</evidence>
<gene>
    <name evidence="3" type="ORF">IAA86_07265</name>
</gene>
<protein>
    <recommendedName>
        <fullName evidence="5">Pilus assembly protein PilM</fullName>
    </recommendedName>
</protein>
<dbReference type="AlphaFoldDB" id="A0A9D1FJD4"/>
<dbReference type="EMBL" id="DVJQ01000061">
    <property type="protein sequence ID" value="HIS74803.1"/>
    <property type="molecule type" value="Genomic_DNA"/>
</dbReference>
<feature type="region of interest" description="Disordered" evidence="1">
    <location>
        <begin position="516"/>
        <end position="565"/>
    </location>
</feature>
<sequence length="565" mass="62445">MVQFVNTTKQIVGVSVTPGLGIEVAVLDKKSPVVLKYGRRYIEYNVATREIQDYAAFKAAIVELFRELDINLKSSVYLTLPNVHLDFESLPLIIGDEAINNAILSKAEDSYIFKRVEPVSAWCDLMTSSQTDKRLIVYSSFQESTVSQIKDVFLELGIGLVGIESSYSATIRGIYFSDAIGLDKEDDKNINWNLLLVNSNSYALFSLKGTRLIDYTEVPLAIKSFSTEEAYQAIATSVSQVLPNFPAKKLFILSQADDICAEVLKTQITFDEEIIVHDCNRYSKVPPINISASVVENEAAAMTYALIGALASDHMEEKILDLNLLAKSAALGDAYFVFEVFEKIIPVTQDLVRKILIGVVAFLAVLCGVIYGIFYLINTQTDKQISDYQTKINSTQQSIESIMGQGGVVDIETLITNIIESNKKAINFYDSISTDIPPSLWLQYYYNKNGDRVAIEGISANIADIYDYYKSLKVVSPQSDIKLNKLQIMAEINGDDFDIAAPDLGSKYYEFEISNVNSPRNKDSNADNADKKPNQQQGNANGLLPLGSAGNTAPAAKLEPVDINN</sequence>
<evidence type="ECO:0000313" key="4">
    <source>
        <dbReference type="Proteomes" id="UP000886865"/>
    </source>
</evidence>
<organism evidence="3 4">
    <name type="scientific">Candidatus Galligastranaerophilus intestinavium</name>
    <dbReference type="NCBI Taxonomy" id="2840836"/>
    <lineage>
        <taxon>Bacteria</taxon>
        <taxon>Candidatus Galligastranaerophilus</taxon>
    </lineage>
</organism>
<feature type="transmembrane region" description="Helical" evidence="2">
    <location>
        <begin position="355"/>
        <end position="377"/>
    </location>
</feature>
<dbReference type="Proteomes" id="UP000886865">
    <property type="component" value="Unassembled WGS sequence"/>
</dbReference>
<accession>A0A9D1FJD4</accession>
<evidence type="ECO:0008006" key="5">
    <source>
        <dbReference type="Google" id="ProtNLM"/>
    </source>
</evidence>
<proteinExistence type="predicted"/>
<name>A0A9D1FJD4_9BACT</name>
<comment type="caution">
    <text evidence="3">The sequence shown here is derived from an EMBL/GenBank/DDBJ whole genome shotgun (WGS) entry which is preliminary data.</text>
</comment>
<keyword evidence="2" id="KW-0472">Membrane</keyword>
<keyword evidence="2" id="KW-1133">Transmembrane helix</keyword>
<reference evidence="3" key="2">
    <citation type="journal article" date="2021" name="PeerJ">
        <title>Extensive microbial diversity within the chicken gut microbiome revealed by metagenomics and culture.</title>
        <authorList>
            <person name="Gilroy R."/>
            <person name="Ravi A."/>
            <person name="Getino M."/>
            <person name="Pursley I."/>
            <person name="Horton D.L."/>
            <person name="Alikhan N.F."/>
            <person name="Baker D."/>
            <person name="Gharbi K."/>
            <person name="Hall N."/>
            <person name="Watson M."/>
            <person name="Adriaenssens E.M."/>
            <person name="Foster-Nyarko E."/>
            <person name="Jarju S."/>
            <person name="Secka A."/>
            <person name="Antonio M."/>
            <person name="Oren A."/>
            <person name="Chaudhuri R.R."/>
            <person name="La Ragione R."/>
            <person name="Hildebrand F."/>
            <person name="Pallen M.J."/>
        </authorList>
    </citation>
    <scope>NUCLEOTIDE SEQUENCE</scope>
    <source>
        <strain evidence="3">CHK152-2871</strain>
    </source>
</reference>
<keyword evidence="2" id="KW-0812">Transmembrane</keyword>
<feature type="compositionally biased region" description="Basic and acidic residues" evidence="1">
    <location>
        <begin position="520"/>
        <end position="533"/>
    </location>
</feature>
<reference evidence="3" key="1">
    <citation type="submission" date="2020-10" db="EMBL/GenBank/DDBJ databases">
        <authorList>
            <person name="Gilroy R."/>
        </authorList>
    </citation>
    <scope>NUCLEOTIDE SEQUENCE</scope>
    <source>
        <strain evidence="3">CHK152-2871</strain>
    </source>
</reference>
<evidence type="ECO:0000256" key="2">
    <source>
        <dbReference type="SAM" id="Phobius"/>
    </source>
</evidence>
<evidence type="ECO:0000256" key="1">
    <source>
        <dbReference type="SAM" id="MobiDB-lite"/>
    </source>
</evidence>